<reference evidence="3" key="1">
    <citation type="journal article" date="2020" name="bioRxiv">
        <title>Chromosome-level reference genome of the European wasp spider Argiope bruennichi: a resource for studies on range expansion and evolutionary adaptation.</title>
        <authorList>
            <person name="Sheffer M.M."/>
            <person name="Hoppe A."/>
            <person name="Krehenwinkel H."/>
            <person name="Uhl G."/>
            <person name="Kuss A.W."/>
            <person name="Jensen L."/>
            <person name="Jensen C."/>
            <person name="Gillespie R.G."/>
            <person name="Hoff K.J."/>
            <person name="Prost S."/>
        </authorList>
    </citation>
    <scope>NUCLEOTIDE SEQUENCE</scope>
</reference>
<dbReference type="SMART" id="SM00257">
    <property type="entry name" value="LysM"/>
    <property type="match status" value="1"/>
</dbReference>
<gene>
    <name evidence="3" type="ORF">HNY73_018922</name>
</gene>
<dbReference type="InterPro" id="IPR045030">
    <property type="entry name" value="LYSM1-4"/>
</dbReference>
<protein>
    <submittedName>
        <fullName evidence="3">LysM and putative peptidoglycan-binding like protein</fullName>
    </submittedName>
</protein>
<dbReference type="Gene3D" id="3.10.350.10">
    <property type="entry name" value="LysM domain"/>
    <property type="match status" value="2"/>
</dbReference>
<dbReference type="Proteomes" id="UP000807504">
    <property type="component" value="Unassembled WGS sequence"/>
</dbReference>
<evidence type="ECO:0000256" key="1">
    <source>
        <dbReference type="SAM" id="Coils"/>
    </source>
</evidence>
<dbReference type="PANTHER" id="PTHR20932">
    <property type="entry name" value="LYSM AND PUTATIVE PEPTIDOGLYCAN-BINDING DOMAIN-CONTAINING PROTEIN"/>
    <property type="match status" value="1"/>
</dbReference>
<name>A0A8T0EFU5_ARGBR</name>
<evidence type="ECO:0000259" key="2">
    <source>
        <dbReference type="PROSITE" id="PS51782"/>
    </source>
</evidence>
<dbReference type="AlphaFoldDB" id="A0A8T0EFU5"/>
<proteinExistence type="predicted"/>
<evidence type="ECO:0000313" key="4">
    <source>
        <dbReference type="Proteomes" id="UP000807504"/>
    </source>
</evidence>
<keyword evidence="1" id="KW-0175">Coiled coil</keyword>
<accession>A0A8T0EFU5</accession>
<evidence type="ECO:0000313" key="3">
    <source>
        <dbReference type="EMBL" id="KAF8771510.1"/>
    </source>
</evidence>
<dbReference type="InterPro" id="IPR018392">
    <property type="entry name" value="LysM"/>
</dbReference>
<dbReference type="SUPFAM" id="SSF54106">
    <property type="entry name" value="LysM domain"/>
    <property type="match status" value="1"/>
</dbReference>
<dbReference type="PROSITE" id="PS51782">
    <property type="entry name" value="LYSM"/>
    <property type="match status" value="1"/>
</dbReference>
<feature type="domain" description="LysM" evidence="2">
    <location>
        <begin position="153"/>
        <end position="197"/>
    </location>
</feature>
<organism evidence="3 4">
    <name type="scientific">Argiope bruennichi</name>
    <name type="common">Wasp spider</name>
    <name type="synonym">Aranea bruennichi</name>
    <dbReference type="NCBI Taxonomy" id="94029"/>
    <lineage>
        <taxon>Eukaryota</taxon>
        <taxon>Metazoa</taxon>
        <taxon>Ecdysozoa</taxon>
        <taxon>Arthropoda</taxon>
        <taxon>Chelicerata</taxon>
        <taxon>Arachnida</taxon>
        <taxon>Araneae</taxon>
        <taxon>Araneomorphae</taxon>
        <taxon>Entelegynae</taxon>
        <taxon>Araneoidea</taxon>
        <taxon>Araneidae</taxon>
        <taxon>Argiope</taxon>
    </lineage>
</organism>
<dbReference type="Pfam" id="PF01476">
    <property type="entry name" value="LysM"/>
    <property type="match status" value="2"/>
</dbReference>
<comment type="caution">
    <text evidence="3">The sequence shown here is derived from an EMBL/GenBank/DDBJ whole genome shotgun (WGS) entry which is preliminary data.</text>
</comment>
<dbReference type="EMBL" id="JABXBU010002228">
    <property type="protein sequence ID" value="KAF8771510.1"/>
    <property type="molecule type" value="Genomic_DNA"/>
</dbReference>
<keyword evidence="4" id="KW-1185">Reference proteome</keyword>
<dbReference type="InterPro" id="IPR036779">
    <property type="entry name" value="LysM_dom_sf"/>
</dbReference>
<reference evidence="3" key="2">
    <citation type="submission" date="2020-06" db="EMBL/GenBank/DDBJ databases">
        <authorList>
            <person name="Sheffer M."/>
        </authorList>
    </citation>
    <scope>NUCLEOTIDE SEQUENCE</scope>
</reference>
<feature type="coiled-coil region" evidence="1">
    <location>
        <begin position="267"/>
        <end position="294"/>
    </location>
</feature>
<dbReference type="PANTHER" id="PTHR20932:SF8">
    <property type="entry name" value="LD22649P"/>
    <property type="match status" value="1"/>
</dbReference>
<sequence>MDNCLLNGGGQAVWLNKGGVLSDKLEWVLQGDWFCAHLILIIEMLSEECYEDICLKGDNEMRIKYGSMSNDQNFNRKNCISHIVRPGDTLQGLALFYGVNHSEISVWQQREMVKNMATVAEQTEKISLGSYAKKHVRYGSMAKESGMKNEKYIKHVVQPGETLQGLALRYGVTMEQIKRANKMWTTDSLFLRSSLDIPVDKEALTVSSISFDSGSPPQSPVKYCENGDSFMNCQTSIDLSNQLNSSISDNSSIAGLEDREESAADFLIRIDSHIAQTKDKVQRLQNKVVYSEDDLHNSRGGFSSHMGYQYQRNNLSGSSSLSNLNVDPSLTPQTVVMTKGRKVRSSLKKLEKQQDEIFEL</sequence>
<dbReference type="CDD" id="cd00118">
    <property type="entry name" value="LysM"/>
    <property type="match status" value="2"/>
</dbReference>